<dbReference type="Pfam" id="PF09243">
    <property type="entry name" value="Rsm22"/>
    <property type="match status" value="1"/>
</dbReference>
<dbReference type="AlphaFoldDB" id="A0A420IFP2"/>
<reference evidence="10 11" key="1">
    <citation type="journal article" date="2018" name="BMC Genomics">
        <title>Comparative genome analyses reveal sequence features reflecting distinct modes of host-adaptation between dicot and monocot powdery mildew.</title>
        <authorList>
            <person name="Wu Y."/>
            <person name="Ma X."/>
            <person name="Pan Z."/>
            <person name="Kale S.D."/>
            <person name="Song Y."/>
            <person name="King H."/>
            <person name="Zhang Q."/>
            <person name="Presley C."/>
            <person name="Deng X."/>
            <person name="Wei C.I."/>
            <person name="Xiao S."/>
        </authorList>
    </citation>
    <scope>NUCLEOTIDE SEQUENCE [LARGE SCALE GENOMIC DNA]</scope>
    <source>
        <strain evidence="10">UMSG1</strain>
    </source>
</reference>
<keyword evidence="4" id="KW-0408">Iron</keyword>
<sequence>MLSTRKASLVCLSCRLYLLSFLKSGILAHAPNKSFLLPHCSASPRVYRKILSHHNSTWNKFYSSVEKPHGDENKPSNNEGFHNNTPSNSKDQRHPSHDVDAEAQIDSIVRQARQTFGDTLPKDYLSKEELVVYERLFGPPLRETTADDLEFVITDDNPPLPKAQNMLLKKNEDGVFEEVAYDISSDNFTEEASFIEASDKINLLDGGLDSESENFNSSQPEENDLQIQYNAQNEREILAIAQLQKGMSFRARSTTGNIKSSKQENVGDIEKKETDDEIYEEDEEEEEEEGLDLYISSDASRTHPHTIAGRSRPNPSTIYLPIKEFVAPVTELLTRTKPLHLKLAAEKVFGGEGLPYSISVPNSMKHMPQKEIGLDASQHRMSDIEADVYLSTIIPGAYASIMNILVEVRKRLGQGWIRELILRKDGEGPKVLDAGSGGAGIIAWRKIMETEWELMKADGDVEGEFIHPGKDSVVTGSDCLRHRASKILENTTFLPRLPDYVHATQSHEDIKQEIGTGRKMYDVVIAPHTLLPQKENYKRKNMIKNLWTLVNPKGGILIVIEKGIPRGFEAVAEARSFILKTFIASPGSHFVENDLDLPEFNEGRLTEKEEGMIIAPCTNHKTCPMYLNPGNSRGRKDYCHFPQRFIRPPFLQKVLGAKARNHEDAKFSYIVFRRGIDMRKVPDSILTDEQATEQSFEGYEEHDLPDSHQGEDYVKSHVHFNTLSLPRVILSPLKRHGHVTLDLCTPSAQIERWIVPKSFSKVAYRDARKSKWGDLWALGAKTRIKRNIRLGKVTDARIDMTHITSNRKLVKKYNIIVGKDGFERFERAGKSVVDKSEKRTKRGRYFKESRPVGEDDF</sequence>
<keyword evidence="10" id="KW-0808">Transferase</keyword>
<feature type="region of interest" description="Disordered" evidence="8">
    <location>
        <begin position="65"/>
        <end position="98"/>
    </location>
</feature>
<evidence type="ECO:0000313" key="11">
    <source>
        <dbReference type="Proteomes" id="UP000285326"/>
    </source>
</evidence>
<evidence type="ECO:0000256" key="2">
    <source>
        <dbReference type="ARBA" id="ARBA00022723"/>
    </source>
</evidence>
<dbReference type="InterPro" id="IPR029063">
    <property type="entry name" value="SAM-dependent_MTases_sf"/>
</dbReference>
<feature type="compositionally biased region" description="Polar residues" evidence="8">
    <location>
        <begin position="252"/>
        <end position="264"/>
    </location>
</feature>
<evidence type="ECO:0000256" key="4">
    <source>
        <dbReference type="ARBA" id="ARBA00023004"/>
    </source>
</evidence>
<dbReference type="GO" id="GO:0006412">
    <property type="term" value="P:translation"/>
    <property type="evidence" value="ECO:0007669"/>
    <property type="project" value="InterPro"/>
</dbReference>
<dbReference type="InterPro" id="IPR015324">
    <property type="entry name" value="Ribosomal_Rsm22-like"/>
</dbReference>
<keyword evidence="3" id="KW-0809">Transit peptide</keyword>
<proteinExistence type="predicted"/>
<dbReference type="InterPro" id="IPR052571">
    <property type="entry name" value="Mt_RNA_Methyltransferase"/>
</dbReference>
<dbReference type="GO" id="GO:0005763">
    <property type="term" value="C:mitochondrial small ribosomal subunit"/>
    <property type="evidence" value="ECO:0007669"/>
    <property type="project" value="TreeGrafter"/>
</dbReference>
<evidence type="ECO:0000256" key="1">
    <source>
        <dbReference type="ARBA" id="ARBA00004173"/>
    </source>
</evidence>
<accession>A0A420IFP2</accession>
<feature type="region of interest" description="Disordered" evidence="8">
    <location>
        <begin position="252"/>
        <end position="290"/>
    </location>
</feature>
<keyword evidence="5" id="KW-0411">Iron-sulfur</keyword>
<dbReference type="GO" id="GO:0003735">
    <property type="term" value="F:structural constituent of ribosome"/>
    <property type="evidence" value="ECO:0007669"/>
    <property type="project" value="TreeGrafter"/>
</dbReference>
<evidence type="ECO:0000256" key="6">
    <source>
        <dbReference type="ARBA" id="ARBA00023128"/>
    </source>
</evidence>
<dbReference type="EMBL" id="MCBS01024482">
    <property type="protein sequence ID" value="RKF73337.1"/>
    <property type="molecule type" value="Genomic_DNA"/>
</dbReference>
<evidence type="ECO:0000256" key="5">
    <source>
        <dbReference type="ARBA" id="ARBA00023014"/>
    </source>
</evidence>
<dbReference type="GO" id="GO:0008168">
    <property type="term" value="F:methyltransferase activity"/>
    <property type="evidence" value="ECO:0007669"/>
    <property type="project" value="UniProtKB-KW"/>
</dbReference>
<keyword evidence="9" id="KW-0732">Signal</keyword>
<name>A0A420IFP2_9PEZI</name>
<dbReference type="GO" id="GO:0032259">
    <property type="term" value="P:methylation"/>
    <property type="evidence" value="ECO:0007669"/>
    <property type="project" value="UniProtKB-KW"/>
</dbReference>
<comment type="caution">
    <text evidence="10">The sequence shown here is derived from an EMBL/GenBank/DDBJ whole genome shotgun (WGS) entry which is preliminary data.</text>
</comment>
<keyword evidence="10" id="KW-0489">Methyltransferase</keyword>
<keyword evidence="6" id="KW-0496">Mitochondrion</keyword>
<dbReference type="PANTHER" id="PTHR13184:SF5">
    <property type="entry name" value="METHYLTRANSFERASE-LIKE PROTEIN 17, MITOCHONDRIAL"/>
    <property type="match status" value="1"/>
</dbReference>
<comment type="subcellular location">
    <subcellularLocation>
        <location evidence="1">Mitochondrion</location>
    </subcellularLocation>
</comment>
<dbReference type="PANTHER" id="PTHR13184">
    <property type="entry name" value="37S RIBOSOMAL PROTEIN S22"/>
    <property type="match status" value="1"/>
</dbReference>
<feature type="compositionally biased region" description="Polar residues" evidence="8">
    <location>
        <begin position="75"/>
        <end position="89"/>
    </location>
</feature>
<keyword evidence="2" id="KW-0479">Metal-binding</keyword>
<organism evidence="10 11">
    <name type="scientific">Golovinomyces cichoracearum</name>
    <dbReference type="NCBI Taxonomy" id="62708"/>
    <lineage>
        <taxon>Eukaryota</taxon>
        <taxon>Fungi</taxon>
        <taxon>Dikarya</taxon>
        <taxon>Ascomycota</taxon>
        <taxon>Pezizomycotina</taxon>
        <taxon>Leotiomycetes</taxon>
        <taxon>Erysiphales</taxon>
        <taxon>Erysiphaceae</taxon>
        <taxon>Golovinomyces</taxon>
    </lineage>
</organism>
<evidence type="ECO:0000256" key="8">
    <source>
        <dbReference type="SAM" id="MobiDB-lite"/>
    </source>
</evidence>
<evidence type="ECO:0000313" key="10">
    <source>
        <dbReference type="EMBL" id="RKF73337.1"/>
    </source>
</evidence>
<feature type="signal peptide" evidence="9">
    <location>
        <begin position="1"/>
        <end position="28"/>
    </location>
</feature>
<dbReference type="Proteomes" id="UP000285326">
    <property type="component" value="Unassembled WGS sequence"/>
</dbReference>
<comment type="function">
    <text evidence="7">Mitochondrial ribosome (mitoribosome) assembly factor. Binds at the interface of the head and body domains of the mitochondrial small ribosomal subunit (mt-SSU), occluding the mRNA channel and preventing compaction of the head domain towards the body. Probable inactive methyltransferase: retains the characteristic folding and ability to bind S-adenosyl-L-methionine, but it probably lost its methyltransferase activity.</text>
</comment>
<evidence type="ECO:0000256" key="7">
    <source>
        <dbReference type="ARBA" id="ARBA00045681"/>
    </source>
</evidence>
<dbReference type="SUPFAM" id="SSF53335">
    <property type="entry name" value="S-adenosyl-L-methionine-dependent methyltransferases"/>
    <property type="match status" value="1"/>
</dbReference>
<feature type="chain" id="PRO_5019117012" evidence="9">
    <location>
        <begin position="29"/>
        <end position="857"/>
    </location>
</feature>
<protein>
    <submittedName>
        <fullName evidence="10">Putative S-adenosyl-L-methionine-dependent RNA methyltransferase RSM22, mitochondrial</fullName>
    </submittedName>
</protein>
<feature type="compositionally biased region" description="Acidic residues" evidence="8">
    <location>
        <begin position="275"/>
        <end position="290"/>
    </location>
</feature>
<dbReference type="GO" id="GO:0046872">
    <property type="term" value="F:metal ion binding"/>
    <property type="evidence" value="ECO:0007669"/>
    <property type="project" value="UniProtKB-KW"/>
</dbReference>
<dbReference type="GO" id="GO:0051536">
    <property type="term" value="F:iron-sulfur cluster binding"/>
    <property type="evidence" value="ECO:0007669"/>
    <property type="project" value="UniProtKB-KW"/>
</dbReference>
<gene>
    <name evidence="10" type="ORF">GcM1_244027</name>
</gene>
<evidence type="ECO:0000256" key="9">
    <source>
        <dbReference type="SAM" id="SignalP"/>
    </source>
</evidence>
<evidence type="ECO:0000256" key="3">
    <source>
        <dbReference type="ARBA" id="ARBA00022946"/>
    </source>
</evidence>